<dbReference type="InterPro" id="IPR041377">
    <property type="entry name" value="P2_N"/>
</dbReference>
<evidence type="ECO:0000313" key="4">
    <source>
        <dbReference type="Proteomes" id="UP001228044"/>
    </source>
</evidence>
<dbReference type="Pfam" id="PF18628">
    <property type="entry name" value="P2_N"/>
    <property type="match status" value="1"/>
</dbReference>
<gene>
    <name evidence="3" type="ORF">QWJ38_14560</name>
</gene>
<dbReference type="Gene3D" id="2.60.120.730">
    <property type="match status" value="2"/>
</dbReference>
<comment type="caution">
    <text evidence="3">The sequence shown here is derived from an EMBL/GenBank/DDBJ whole genome shotgun (WGS) entry which is preliminary data.</text>
</comment>
<sequence>MIPLRLPPFNPVANGTRATLAIPRYDMTLARVTLKFIGANSLTKATISEIVVKVGSRTVWGPLSAAELDKINKYKGIFDQADSLTIDFTERDALSPDAKEVGGYDIPALGGQDMFIEVMNTAGAGTPALYAMGYFTTLQFDPRNPDPRGQLVKKLVKIQIPSNGGTAVTWTPQFKGALVQRIYNFYTGADWGASTDGNIQTVEVKKNGIAVWDRVACKDARFYQQEMKKVPQSKVYVTDFIADNVHSAAMSTADARSLEINYALGAGDTLYAIAEVLDTPGNL</sequence>
<keyword evidence="4" id="KW-1185">Reference proteome</keyword>
<dbReference type="EMBL" id="JAUHHC010000004">
    <property type="protein sequence ID" value="MDN3921512.1"/>
    <property type="molecule type" value="Genomic_DNA"/>
</dbReference>
<dbReference type="Pfam" id="PF25513">
    <property type="entry name" value="P2_C"/>
    <property type="match status" value="1"/>
</dbReference>
<dbReference type="RefSeq" id="WP_290359836.1">
    <property type="nucleotide sequence ID" value="NZ_JAUHHC010000004.1"/>
</dbReference>
<feature type="domain" description="Viral coat protein P2 N-terminal" evidence="1">
    <location>
        <begin position="3"/>
        <end position="131"/>
    </location>
</feature>
<evidence type="ECO:0000259" key="1">
    <source>
        <dbReference type="Pfam" id="PF18628"/>
    </source>
</evidence>
<proteinExistence type="predicted"/>
<name>A0ABT8DXH6_9BURK</name>
<protein>
    <submittedName>
        <fullName evidence="3">Major capsid protein P2</fullName>
    </submittedName>
</protein>
<evidence type="ECO:0000259" key="2">
    <source>
        <dbReference type="Pfam" id="PF25513"/>
    </source>
</evidence>
<reference evidence="3 4" key="1">
    <citation type="submission" date="2023-06" db="EMBL/GenBank/DDBJ databases">
        <title>Pelomonas sp. PFR6 16S ribosomal RNA gene Genome sequencing and assembly.</title>
        <authorList>
            <person name="Woo H."/>
        </authorList>
    </citation>
    <scope>NUCLEOTIDE SEQUENCE [LARGE SCALE GENOMIC DNA]</scope>
    <source>
        <strain evidence="3 4">PFR6</strain>
    </source>
</reference>
<organism evidence="3 4">
    <name type="scientific">Roseateles violae</name>
    <dbReference type="NCBI Taxonomy" id="3058042"/>
    <lineage>
        <taxon>Bacteria</taxon>
        <taxon>Pseudomonadati</taxon>
        <taxon>Pseudomonadota</taxon>
        <taxon>Betaproteobacteria</taxon>
        <taxon>Burkholderiales</taxon>
        <taxon>Sphaerotilaceae</taxon>
        <taxon>Roseateles</taxon>
    </lineage>
</organism>
<dbReference type="Proteomes" id="UP001228044">
    <property type="component" value="Unassembled WGS sequence"/>
</dbReference>
<evidence type="ECO:0000313" key="3">
    <source>
        <dbReference type="EMBL" id="MDN3921512.1"/>
    </source>
</evidence>
<dbReference type="InterPro" id="IPR057915">
    <property type="entry name" value="P2_C"/>
</dbReference>
<dbReference type="InterPro" id="IPR053751">
    <property type="entry name" value="Viral_Major_Capsid_sf"/>
</dbReference>
<accession>A0ABT8DXH6</accession>
<feature type="domain" description="Viral coat protein P2 C-terminal" evidence="2">
    <location>
        <begin position="153"/>
        <end position="279"/>
    </location>
</feature>